<keyword evidence="2" id="KW-1185">Reference proteome</keyword>
<name>A0A1I8ALB0_9BILA</name>
<dbReference type="WBParaSite" id="L893_g6772.t1">
    <property type="protein sequence ID" value="L893_g6772.t1"/>
    <property type="gene ID" value="L893_g6772"/>
</dbReference>
<evidence type="ECO:0000256" key="1">
    <source>
        <dbReference type="SAM" id="Phobius"/>
    </source>
</evidence>
<keyword evidence="1" id="KW-1133">Transmembrane helix</keyword>
<proteinExistence type="predicted"/>
<dbReference type="AlphaFoldDB" id="A0A1I8ALB0"/>
<accession>A0A1I8ALB0</accession>
<protein>
    <submittedName>
        <fullName evidence="3">Transmembrane protein</fullName>
    </submittedName>
</protein>
<evidence type="ECO:0000313" key="2">
    <source>
        <dbReference type="Proteomes" id="UP000095287"/>
    </source>
</evidence>
<evidence type="ECO:0000313" key="3">
    <source>
        <dbReference type="WBParaSite" id="L893_g6772.t1"/>
    </source>
</evidence>
<dbReference type="Proteomes" id="UP000095287">
    <property type="component" value="Unplaced"/>
</dbReference>
<reference evidence="3" key="1">
    <citation type="submission" date="2016-11" db="UniProtKB">
        <authorList>
            <consortium name="WormBaseParasite"/>
        </authorList>
    </citation>
    <scope>IDENTIFICATION</scope>
</reference>
<keyword evidence="1" id="KW-0812">Transmembrane</keyword>
<organism evidence="2 3">
    <name type="scientific">Steinernema glaseri</name>
    <dbReference type="NCBI Taxonomy" id="37863"/>
    <lineage>
        <taxon>Eukaryota</taxon>
        <taxon>Metazoa</taxon>
        <taxon>Ecdysozoa</taxon>
        <taxon>Nematoda</taxon>
        <taxon>Chromadorea</taxon>
        <taxon>Rhabditida</taxon>
        <taxon>Tylenchina</taxon>
        <taxon>Panagrolaimomorpha</taxon>
        <taxon>Strongyloidoidea</taxon>
        <taxon>Steinernematidae</taxon>
        <taxon>Steinernema</taxon>
    </lineage>
</organism>
<feature type="transmembrane region" description="Helical" evidence="1">
    <location>
        <begin position="32"/>
        <end position="54"/>
    </location>
</feature>
<keyword evidence="1" id="KW-0472">Membrane</keyword>
<sequence length="118" mass="13539">MKTVTGRFPCRLRDLDYLCLIYRARIIYRHAYAFKSMLGFWLAYIEYLIVLVLVSNKGITEHLSLLVTDGTVVAELPATVQYHTRRSYSGFFSNSNNLETCAVSKVQRAPNVGDPWKD</sequence>